<dbReference type="PANTHER" id="PTHR38394">
    <property type="entry name" value="NEUROFILAMENT LIGHT PROTEIN"/>
    <property type="match status" value="1"/>
</dbReference>
<feature type="coiled-coil region" evidence="1">
    <location>
        <begin position="666"/>
        <end position="693"/>
    </location>
</feature>
<evidence type="ECO:0000313" key="3">
    <source>
        <dbReference type="EMBL" id="KAH7443941.1"/>
    </source>
</evidence>
<dbReference type="PANTHER" id="PTHR38394:SF1">
    <property type="entry name" value="NEUROFILAMENT LIGHT PROTEIN"/>
    <property type="match status" value="1"/>
</dbReference>
<feature type="compositionally biased region" description="Polar residues" evidence="2">
    <location>
        <begin position="251"/>
        <end position="260"/>
    </location>
</feature>
<dbReference type="Proteomes" id="UP000825935">
    <property type="component" value="Chromosome 2"/>
</dbReference>
<feature type="coiled-coil region" evidence="1">
    <location>
        <begin position="741"/>
        <end position="789"/>
    </location>
</feature>
<comment type="caution">
    <text evidence="3">The sequence shown here is derived from an EMBL/GenBank/DDBJ whole genome shotgun (WGS) entry which is preliminary data.</text>
</comment>
<reference evidence="3" key="1">
    <citation type="submission" date="2021-08" db="EMBL/GenBank/DDBJ databases">
        <title>WGS assembly of Ceratopteris richardii.</title>
        <authorList>
            <person name="Marchant D.B."/>
            <person name="Chen G."/>
            <person name="Jenkins J."/>
            <person name="Shu S."/>
            <person name="Leebens-Mack J."/>
            <person name="Grimwood J."/>
            <person name="Schmutz J."/>
            <person name="Soltis P."/>
            <person name="Soltis D."/>
            <person name="Chen Z.-H."/>
        </authorList>
    </citation>
    <scope>NUCLEOTIDE SEQUENCE</scope>
    <source>
        <strain evidence="3">Whitten #5841</strain>
        <tissue evidence="3">Leaf</tissue>
    </source>
</reference>
<gene>
    <name evidence="3" type="ORF">KP509_02G057100</name>
</gene>
<name>A0A8T2V636_CERRI</name>
<proteinExistence type="predicted"/>
<dbReference type="AlphaFoldDB" id="A0A8T2V636"/>
<feature type="compositionally biased region" description="Basic and acidic residues" evidence="2">
    <location>
        <begin position="813"/>
        <end position="832"/>
    </location>
</feature>
<feature type="region of interest" description="Disordered" evidence="2">
    <location>
        <begin position="1"/>
        <end position="65"/>
    </location>
</feature>
<feature type="compositionally biased region" description="Basic and acidic residues" evidence="2">
    <location>
        <begin position="56"/>
        <end position="65"/>
    </location>
</feature>
<feature type="compositionally biased region" description="Basic residues" evidence="2">
    <location>
        <begin position="100"/>
        <end position="109"/>
    </location>
</feature>
<organism evidence="3 4">
    <name type="scientific">Ceratopteris richardii</name>
    <name type="common">Triangle waterfern</name>
    <dbReference type="NCBI Taxonomy" id="49495"/>
    <lineage>
        <taxon>Eukaryota</taxon>
        <taxon>Viridiplantae</taxon>
        <taxon>Streptophyta</taxon>
        <taxon>Embryophyta</taxon>
        <taxon>Tracheophyta</taxon>
        <taxon>Polypodiopsida</taxon>
        <taxon>Polypodiidae</taxon>
        <taxon>Polypodiales</taxon>
        <taxon>Pteridineae</taxon>
        <taxon>Pteridaceae</taxon>
        <taxon>Parkerioideae</taxon>
        <taxon>Ceratopteris</taxon>
    </lineage>
</organism>
<feature type="compositionally biased region" description="Low complexity" evidence="2">
    <location>
        <begin position="290"/>
        <end position="302"/>
    </location>
</feature>
<dbReference type="OMA" id="CAILLDH"/>
<feature type="compositionally biased region" description="Polar residues" evidence="2">
    <location>
        <begin position="126"/>
        <end position="139"/>
    </location>
</feature>
<sequence length="842" mass="93082">MAGEDDMDSLFAGMDLVNPLDDGAPSFSQPSPSPSLVLNVASDNSLHPNNSSFHNSETKPAESDITKVGSINSILAAYENASAKAQQPSLQKQSSDSSKHVVRRKRRSVKIGYGRSAADDADEIRSSASGQDETASNGSAMDEHILSLPDLVSAPGHDEVLSLGYKESMSSSTTSIYDNVSLSVDAIDSKPEHPFENLTVFVERLESQDATVLTPEGHTSHVSGSVQRSSSTKNSDIDIDTEVVQSREVDSNTVNASKGENVTGDLSELQAVTSDEASIENSKEHCAGISSSDTPSSAEPSDFGSEENQSNQFKLQIKIPPNLSMEERFLNLKVAVANNIDLIHAKIAAVSQARKEAAQKRRHLAGKVSQTSMRFREVEEEIQAACEKEDFETAEQLDEALARAQEAKQAAIDEFSAAELEYDNCSSKMHEVVELLITTEEEGFSLFEQLEQDAAEKAGHLAKKHEDEMKMKTQEILASEVQLEKEKEKLLLDVQKVENARLELNGVIENSVQEESGEKQRLIEERQELMQELDELLAAVRQKESQIAERDSKIRELDAGISEKVSQFEHEKLNLETQISELTSSLQDLEKQSERINEKKKQIEAEVLYAEEAADKLLEVSKIAKEEAQKLQDALTVRKTVAKHALSSKEKRLSLASEEKQHIEVAHELQNKAASLRTTFQELVSEKAKMQQEAFSAIQHMSTIDRRLPEIEAEKRMAAGSRNFKEAGRLAAEAKGLLSTKESLMAESKKLTENLQALEQELESHAKHLTDLEREIQLKEGEAAKARYERLKLLATAARDERDAASELEDFEEAKSLDMEAEAADKEADELQKQYGFDAVTS</sequence>
<protein>
    <submittedName>
        <fullName evidence="3">Uncharacterized protein</fullName>
    </submittedName>
</protein>
<dbReference type="OrthoDB" id="1301563at2759"/>
<evidence type="ECO:0000256" key="1">
    <source>
        <dbReference type="SAM" id="Coils"/>
    </source>
</evidence>
<feature type="region of interest" description="Disordered" evidence="2">
    <location>
        <begin position="212"/>
        <end position="312"/>
    </location>
</feature>
<dbReference type="EMBL" id="CM035407">
    <property type="protein sequence ID" value="KAH7443941.1"/>
    <property type="molecule type" value="Genomic_DNA"/>
</dbReference>
<evidence type="ECO:0000313" key="4">
    <source>
        <dbReference type="Proteomes" id="UP000825935"/>
    </source>
</evidence>
<feature type="region of interest" description="Disordered" evidence="2">
    <location>
        <begin position="81"/>
        <end position="142"/>
    </location>
</feature>
<feature type="coiled-coil region" evidence="1">
    <location>
        <begin position="394"/>
        <end position="421"/>
    </location>
</feature>
<feature type="compositionally biased region" description="Polar residues" evidence="2">
    <location>
        <begin position="83"/>
        <end position="93"/>
    </location>
</feature>
<keyword evidence="4" id="KW-1185">Reference proteome</keyword>
<keyword evidence="1" id="KW-0175">Coiled coil</keyword>
<feature type="region of interest" description="Disordered" evidence="2">
    <location>
        <begin position="799"/>
        <end position="842"/>
    </location>
</feature>
<feature type="compositionally biased region" description="Low complexity" evidence="2">
    <location>
        <begin position="220"/>
        <end position="231"/>
    </location>
</feature>
<feature type="compositionally biased region" description="Polar residues" evidence="2">
    <location>
        <begin position="270"/>
        <end position="280"/>
    </location>
</feature>
<feature type="compositionally biased region" description="Polar residues" evidence="2">
    <location>
        <begin position="41"/>
        <end position="55"/>
    </location>
</feature>
<evidence type="ECO:0000256" key="2">
    <source>
        <dbReference type="SAM" id="MobiDB-lite"/>
    </source>
</evidence>
<accession>A0A8T2V636</accession>
<feature type="coiled-coil region" evidence="1">
    <location>
        <begin position="480"/>
        <end position="634"/>
    </location>
</feature>